<name>A0A067QT86_ZOONE</name>
<organism evidence="9 10">
    <name type="scientific">Zootermopsis nevadensis</name>
    <name type="common">Dampwood termite</name>
    <dbReference type="NCBI Taxonomy" id="136037"/>
    <lineage>
        <taxon>Eukaryota</taxon>
        <taxon>Metazoa</taxon>
        <taxon>Ecdysozoa</taxon>
        <taxon>Arthropoda</taxon>
        <taxon>Hexapoda</taxon>
        <taxon>Insecta</taxon>
        <taxon>Pterygota</taxon>
        <taxon>Neoptera</taxon>
        <taxon>Polyneoptera</taxon>
        <taxon>Dictyoptera</taxon>
        <taxon>Blattodea</taxon>
        <taxon>Blattoidea</taxon>
        <taxon>Termitoidae</taxon>
        <taxon>Termopsidae</taxon>
        <taxon>Zootermopsis</taxon>
    </lineage>
</organism>
<dbReference type="InterPro" id="IPR007867">
    <property type="entry name" value="GMC_OxRtase_C"/>
</dbReference>
<gene>
    <name evidence="9" type="ORF">L798_03735</name>
</gene>
<dbReference type="GO" id="GO:0050660">
    <property type="term" value="F:flavin adenine dinucleotide binding"/>
    <property type="evidence" value="ECO:0007669"/>
    <property type="project" value="InterPro"/>
</dbReference>
<comment type="similarity">
    <text evidence="2 6">Belongs to the GMC oxidoreductase family.</text>
</comment>
<evidence type="ECO:0000259" key="7">
    <source>
        <dbReference type="PROSITE" id="PS00623"/>
    </source>
</evidence>
<dbReference type="eggNOG" id="KOG1238">
    <property type="taxonomic scope" value="Eukaryota"/>
</dbReference>
<dbReference type="InParanoid" id="A0A067QT86"/>
<dbReference type="InterPro" id="IPR012132">
    <property type="entry name" value="GMC_OxRdtase"/>
</dbReference>
<evidence type="ECO:0000313" key="10">
    <source>
        <dbReference type="Proteomes" id="UP000027135"/>
    </source>
</evidence>
<reference evidence="9 10" key="1">
    <citation type="journal article" date="2014" name="Nat. Commun.">
        <title>Molecular traces of alternative social organization in a termite genome.</title>
        <authorList>
            <person name="Terrapon N."/>
            <person name="Li C."/>
            <person name="Robertson H.M."/>
            <person name="Ji L."/>
            <person name="Meng X."/>
            <person name="Booth W."/>
            <person name="Chen Z."/>
            <person name="Childers C.P."/>
            <person name="Glastad K.M."/>
            <person name="Gokhale K."/>
            <person name="Gowin J."/>
            <person name="Gronenberg W."/>
            <person name="Hermansen R.A."/>
            <person name="Hu H."/>
            <person name="Hunt B.G."/>
            <person name="Huylmans A.K."/>
            <person name="Khalil S.M."/>
            <person name="Mitchell R.D."/>
            <person name="Munoz-Torres M.C."/>
            <person name="Mustard J.A."/>
            <person name="Pan H."/>
            <person name="Reese J.T."/>
            <person name="Scharf M.E."/>
            <person name="Sun F."/>
            <person name="Vogel H."/>
            <person name="Xiao J."/>
            <person name="Yang W."/>
            <person name="Yang Z."/>
            <person name="Yang Z."/>
            <person name="Zhou J."/>
            <person name="Zhu J."/>
            <person name="Brent C.S."/>
            <person name="Elsik C.G."/>
            <person name="Goodisman M.A."/>
            <person name="Liberles D.A."/>
            <person name="Roe R.M."/>
            <person name="Vargo E.L."/>
            <person name="Vilcinskas A."/>
            <person name="Wang J."/>
            <person name="Bornberg-Bauer E."/>
            <person name="Korb J."/>
            <person name="Zhang G."/>
            <person name="Liebig J."/>
        </authorList>
    </citation>
    <scope>NUCLEOTIDE SEQUENCE [LARGE SCALE GENOMIC DNA]</scope>
    <source>
        <tissue evidence="9">Whole organism</tissue>
    </source>
</reference>
<protein>
    <recommendedName>
        <fullName evidence="7 8">Glucose-methanol-choline oxidoreductase N-terminal domain-containing protein</fullName>
    </recommendedName>
</protein>
<feature type="binding site" evidence="5">
    <location>
        <position position="93"/>
    </location>
    <ligand>
        <name>FAD</name>
        <dbReference type="ChEBI" id="CHEBI:57692"/>
    </ligand>
</feature>
<dbReference type="PROSITE" id="PS00623">
    <property type="entry name" value="GMC_OXRED_1"/>
    <property type="match status" value="1"/>
</dbReference>
<dbReference type="PROSITE" id="PS00624">
    <property type="entry name" value="GMC_OXRED_2"/>
    <property type="match status" value="1"/>
</dbReference>
<feature type="domain" description="Glucose-methanol-choline oxidoreductase N-terminal" evidence="7">
    <location>
        <begin position="91"/>
        <end position="114"/>
    </location>
</feature>
<dbReference type="InterPro" id="IPR036188">
    <property type="entry name" value="FAD/NAD-bd_sf"/>
</dbReference>
<dbReference type="SUPFAM" id="SSF51905">
    <property type="entry name" value="FAD/NAD(P)-binding domain"/>
    <property type="match status" value="1"/>
</dbReference>
<evidence type="ECO:0000313" key="9">
    <source>
        <dbReference type="EMBL" id="KDR06741.1"/>
    </source>
</evidence>
<evidence type="ECO:0000259" key="8">
    <source>
        <dbReference type="PROSITE" id="PS00624"/>
    </source>
</evidence>
<dbReference type="PIRSF" id="PIRSF000137">
    <property type="entry name" value="Alcohol_oxidase"/>
    <property type="match status" value="1"/>
</dbReference>
<dbReference type="STRING" id="136037.A0A067QT86"/>
<dbReference type="Gene3D" id="3.30.560.10">
    <property type="entry name" value="Glucose Oxidase, domain 3"/>
    <property type="match status" value="1"/>
</dbReference>
<keyword evidence="4 5" id="KW-0274">FAD</keyword>
<feature type="domain" description="Glucose-methanol-choline oxidoreductase N-terminal" evidence="8">
    <location>
        <begin position="271"/>
        <end position="285"/>
    </location>
</feature>
<sequence>TQKTTRRTPALFYFVVVGGGTAGSVVAGRLSEVPDWNVLLIEAGGDPPKTSDIPAIFFSLQKTDIDWKYRTEPEEESCQGIKDGRCAWPRGKVLGGSSTINGMLYIRGMKGDFDDWAAAGNEGWSYEEVLEYFKKSEDFKPSANEDNYEPFYHGTGGPVSVQRFESMDLAWSVMDAVKEAGYKQLNDINGPSQLGFAHLHGTLINGTRCNTAKAFLNPAKNRKNLHVLKHSKVTRIIIDPGTKVANKVEFSSNDGKLYQVNIKKEVIVSAGTINSPQVLMLSGIGPEEHLKEFGIDVIKDLKVGENLQDHLIFLGSVYNIRKSGKSQSSSLSFLDASYEYLTRRSGPLATHNGNTVTGFIRTKFSSNERPDIEIFCFIISANDTNAAATVGTSFGLADETIISLQEMSKEGDVVMLAPLLGQPRSKGKILLSSSNPSDNPKIYAGYLTDREDLDALLEGIEATTRIMQTGVMKSREARSRRLAVNSCEVFDFDSSSYWECMLRNIATSAFHAVGTCKMGPSSDPESVVDPRLRVHGVKRIRVADASIMPIIVATPTYATSIMIGEKAADMIKMDWLQ</sequence>
<dbReference type="PANTHER" id="PTHR11552:SF147">
    <property type="entry name" value="CHOLINE DEHYDROGENASE, MITOCHONDRIAL"/>
    <property type="match status" value="1"/>
</dbReference>
<dbReference type="PANTHER" id="PTHR11552">
    <property type="entry name" value="GLUCOSE-METHANOL-CHOLINE GMC OXIDOREDUCTASE"/>
    <property type="match status" value="1"/>
</dbReference>
<dbReference type="OMA" id="GDETAHY"/>
<dbReference type="SUPFAM" id="SSF54373">
    <property type="entry name" value="FAD-linked reductases, C-terminal domain"/>
    <property type="match status" value="1"/>
</dbReference>
<dbReference type="Proteomes" id="UP000027135">
    <property type="component" value="Unassembled WGS sequence"/>
</dbReference>
<accession>A0A067QT86</accession>
<dbReference type="Pfam" id="PF00732">
    <property type="entry name" value="GMC_oxred_N"/>
    <property type="match status" value="1"/>
</dbReference>
<dbReference type="Gene3D" id="3.50.50.60">
    <property type="entry name" value="FAD/NAD(P)-binding domain"/>
    <property type="match status" value="1"/>
</dbReference>
<feature type="binding site" evidence="5">
    <location>
        <position position="233"/>
    </location>
    <ligand>
        <name>FAD</name>
        <dbReference type="ChEBI" id="CHEBI:57692"/>
    </ligand>
</feature>
<dbReference type="InterPro" id="IPR000172">
    <property type="entry name" value="GMC_OxRdtase_N"/>
</dbReference>
<keyword evidence="10" id="KW-1185">Reference proteome</keyword>
<proteinExistence type="inferred from homology"/>
<keyword evidence="3 6" id="KW-0285">Flavoprotein</keyword>
<dbReference type="GO" id="GO:0016614">
    <property type="term" value="F:oxidoreductase activity, acting on CH-OH group of donors"/>
    <property type="evidence" value="ECO:0007669"/>
    <property type="project" value="InterPro"/>
</dbReference>
<evidence type="ECO:0000256" key="4">
    <source>
        <dbReference type="ARBA" id="ARBA00022827"/>
    </source>
</evidence>
<evidence type="ECO:0000256" key="3">
    <source>
        <dbReference type="ARBA" id="ARBA00022630"/>
    </source>
</evidence>
<comment type="cofactor">
    <cofactor evidence="1 5">
        <name>FAD</name>
        <dbReference type="ChEBI" id="CHEBI:57692"/>
    </cofactor>
</comment>
<evidence type="ECO:0000256" key="6">
    <source>
        <dbReference type="RuleBase" id="RU003968"/>
    </source>
</evidence>
<feature type="non-terminal residue" evidence="9">
    <location>
        <position position="1"/>
    </location>
</feature>
<evidence type="ECO:0000256" key="2">
    <source>
        <dbReference type="ARBA" id="ARBA00010790"/>
    </source>
</evidence>
<dbReference type="Pfam" id="PF05199">
    <property type="entry name" value="GMC_oxred_C"/>
    <property type="match status" value="1"/>
</dbReference>
<dbReference type="AlphaFoldDB" id="A0A067QT86"/>
<evidence type="ECO:0000256" key="5">
    <source>
        <dbReference type="PIRSR" id="PIRSR000137-2"/>
    </source>
</evidence>
<evidence type="ECO:0000256" key="1">
    <source>
        <dbReference type="ARBA" id="ARBA00001974"/>
    </source>
</evidence>
<dbReference type="EMBL" id="KK853558">
    <property type="protein sequence ID" value="KDR06741.1"/>
    <property type="molecule type" value="Genomic_DNA"/>
</dbReference>